<keyword evidence="2" id="KW-1185">Reference proteome</keyword>
<evidence type="ECO:0000313" key="2">
    <source>
        <dbReference type="Proteomes" id="UP001143910"/>
    </source>
</evidence>
<protein>
    <submittedName>
        <fullName evidence="1">Uncharacterized protein</fullName>
    </submittedName>
</protein>
<organism evidence="1 2">
    <name type="scientific">Zarea fungicola</name>
    <dbReference type="NCBI Taxonomy" id="93591"/>
    <lineage>
        <taxon>Eukaryota</taxon>
        <taxon>Fungi</taxon>
        <taxon>Dikarya</taxon>
        <taxon>Ascomycota</taxon>
        <taxon>Pezizomycotina</taxon>
        <taxon>Sordariomycetes</taxon>
        <taxon>Hypocreomycetidae</taxon>
        <taxon>Hypocreales</taxon>
        <taxon>Cordycipitaceae</taxon>
        <taxon>Zarea</taxon>
    </lineage>
</organism>
<reference evidence="1" key="1">
    <citation type="submission" date="2022-08" db="EMBL/GenBank/DDBJ databases">
        <title>Genome Sequence of Lecanicillium fungicola.</title>
        <authorList>
            <person name="Buettner E."/>
        </authorList>
    </citation>
    <scope>NUCLEOTIDE SEQUENCE</scope>
    <source>
        <strain evidence="1">Babe33</strain>
    </source>
</reference>
<dbReference type="EMBL" id="JANJQO010000235">
    <property type="protein sequence ID" value="KAJ2979996.1"/>
    <property type="molecule type" value="Genomic_DNA"/>
</dbReference>
<gene>
    <name evidence="1" type="ORF">NQ176_g2913</name>
</gene>
<name>A0ACC1NMB1_9HYPO</name>
<proteinExistence type="predicted"/>
<accession>A0ACC1NMB1</accession>
<dbReference type="Proteomes" id="UP001143910">
    <property type="component" value="Unassembled WGS sequence"/>
</dbReference>
<sequence length="508" mass="53678">MKHLIAAAIVAAFAAAAPHSTSESVAPSPMVIPATRRSVDFSHGISALHARDLSSDESIALKWKLNDNLNGVFVIEIGVGTPPQKIEAVLDIAFSDIFIHSSSDEAFAENCKMQTPYSTCWGTFNNCTSSTFHQLSNDSAFNYTYGPWINYGPYISDVLEIGKSKVKSQTIALATHGEMPVSLLGTAFRPLEYGVTDKTFPEYPTFIENLVAQKQIQSATFSVYLSPSEGALSGADTFPDGSIIFGGLDTSLADGDFVTLPAIDGLTTTVASNPKFWNIQLSSVTLGHAKNASNLVPAKSGDSCVLDAGTAYNLYNTDTYNALISALGSAGSVNASTGVYEVPCSARFNSSFDITHTFSDPRDPKRSISLLQPASETIWTQDRIIAGGEADRCGLANVPFQEALPGFADLVQCVIGVSGMKDAYWVFDMHNKEVSIAKASAKQRPSHVVSIPEQGISGLGLAQGNGTFGPGPAKVSTESSRPTSSSVRSLGPGPAKPTETSVAACFKA</sequence>
<comment type="caution">
    <text evidence="1">The sequence shown here is derived from an EMBL/GenBank/DDBJ whole genome shotgun (WGS) entry which is preliminary data.</text>
</comment>
<evidence type="ECO:0000313" key="1">
    <source>
        <dbReference type="EMBL" id="KAJ2979996.1"/>
    </source>
</evidence>